<dbReference type="Gene3D" id="3.40.50.2020">
    <property type="match status" value="1"/>
</dbReference>
<comment type="caution">
    <text evidence="3">The sequence shown here is derived from an EMBL/GenBank/DDBJ whole genome shotgun (WGS) entry which is preliminary data.</text>
</comment>
<feature type="domain" description="Phosphoribosyltransferase" evidence="2">
    <location>
        <begin position="153"/>
        <end position="186"/>
    </location>
</feature>
<evidence type="ECO:0000256" key="1">
    <source>
        <dbReference type="ARBA" id="ARBA00008007"/>
    </source>
</evidence>
<dbReference type="RefSeq" id="WP_120947904.1">
    <property type="nucleotide sequence ID" value="NZ_QXQP01000001.1"/>
</dbReference>
<dbReference type="InterPro" id="IPR051910">
    <property type="entry name" value="ComF/GntX_DNA_util-trans"/>
</dbReference>
<proteinExistence type="inferred from homology"/>
<evidence type="ECO:0000259" key="2">
    <source>
        <dbReference type="Pfam" id="PF00156"/>
    </source>
</evidence>
<dbReference type="OrthoDB" id="5342812at2"/>
<evidence type="ECO:0000313" key="4">
    <source>
        <dbReference type="Proteomes" id="UP000319322"/>
    </source>
</evidence>
<dbReference type="SUPFAM" id="SSF53271">
    <property type="entry name" value="PRTase-like"/>
    <property type="match status" value="1"/>
</dbReference>
<gene>
    <name evidence="3" type="ORF">FNE76_02615</name>
</gene>
<reference evidence="3" key="2">
    <citation type="submission" date="2019-07" db="EMBL/GenBank/DDBJ databases">
        <authorList>
            <person name="Papic B."/>
        </authorList>
    </citation>
    <scope>NUCLEOTIDE SEQUENCE [LARGE SCALE GENOMIC DNA]</scope>
    <source>
        <strain evidence="3">L8b</strain>
    </source>
</reference>
<dbReference type="PANTHER" id="PTHR47505">
    <property type="entry name" value="DNA UTILIZATION PROTEIN YHGH"/>
    <property type="match status" value="1"/>
</dbReference>
<sequence length="188" mass="21085">MRCLVCGKWVLTLMCARCYADLCPSLVVRSLEGVPIYSFYVYEEIEWLIKSKYQPLGSRVLALLARRCAVQLAPHLPKTTLYGVGIDDHVKRGYAHTAVILHALCAALKPYLKAKYNQLKATNPITYAGQSLKFRQENKKNFVFKGDPNLPYFLVDDILTTGSTMQQAIETLKNVGARVVFACTLAHV</sequence>
<dbReference type="InterPro" id="IPR029057">
    <property type="entry name" value="PRTase-like"/>
</dbReference>
<comment type="similarity">
    <text evidence="1">Belongs to the ComF/GntX family.</text>
</comment>
<keyword evidence="4" id="KW-1185">Reference proteome</keyword>
<dbReference type="AlphaFoldDB" id="A0A553V0K2"/>
<dbReference type="Proteomes" id="UP000319322">
    <property type="component" value="Unassembled WGS sequence"/>
</dbReference>
<protein>
    <submittedName>
        <fullName evidence="3">ComF family protein</fullName>
    </submittedName>
</protein>
<dbReference type="EMBL" id="VKGC01000004">
    <property type="protein sequence ID" value="TSA85996.1"/>
    <property type="molecule type" value="Genomic_DNA"/>
</dbReference>
<organism evidence="3 4">
    <name type="scientific">Helicobacter mehlei</name>
    <dbReference type="NCBI Taxonomy" id="2316080"/>
    <lineage>
        <taxon>Bacteria</taxon>
        <taxon>Pseudomonadati</taxon>
        <taxon>Campylobacterota</taxon>
        <taxon>Epsilonproteobacteria</taxon>
        <taxon>Campylobacterales</taxon>
        <taxon>Helicobacteraceae</taxon>
        <taxon>Helicobacter</taxon>
    </lineage>
</organism>
<dbReference type="Pfam" id="PF00156">
    <property type="entry name" value="Pribosyltran"/>
    <property type="match status" value="1"/>
</dbReference>
<dbReference type="InterPro" id="IPR000836">
    <property type="entry name" value="PRTase_dom"/>
</dbReference>
<dbReference type="CDD" id="cd06223">
    <property type="entry name" value="PRTases_typeI"/>
    <property type="match status" value="1"/>
</dbReference>
<accession>A0A553V0K2</accession>
<evidence type="ECO:0000313" key="3">
    <source>
        <dbReference type="EMBL" id="TSA85996.1"/>
    </source>
</evidence>
<name>A0A553V0K2_9HELI</name>
<reference evidence="3" key="1">
    <citation type="submission" date="2019-07" db="EMBL/GenBank/DDBJ databases">
        <title>Helicobacter labacensis sp. nov., Helicobacter mehlei sp. nov. and Helicobacter vulpis sp. nov., isolated from gastric mucosa of red fox (Vulpis vulpis).</title>
        <authorList>
            <person name="Kusar D."/>
            <person name="Gruntar I."/>
            <person name="Pate M."/>
            <person name="Zajc U."/>
            <person name="Ocepek M."/>
        </authorList>
    </citation>
    <scope>NUCLEOTIDE SEQUENCE [LARGE SCALE GENOMIC DNA]</scope>
    <source>
        <strain evidence="3">L8b</strain>
    </source>
</reference>
<dbReference type="PANTHER" id="PTHR47505:SF1">
    <property type="entry name" value="DNA UTILIZATION PROTEIN YHGH"/>
    <property type="match status" value="1"/>
</dbReference>